<dbReference type="Pfam" id="PF13392">
    <property type="entry name" value="HNH_3"/>
    <property type="match status" value="1"/>
</dbReference>
<evidence type="ECO:0000313" key="2">
    <source>
        <dbReference type="EMBL" id="SOL37525.1"/>
    </source>
</evidence>
<evidence type="ECO:0000259" key="1">
    <source>
        <dbReference type="Pfam" id="PF13392"/>
    </source>
</evidence>
<protein>
    <submittedName>
        <fullName evidence="2">Phage protein</fullName>
    </submittedName>
</protein>
<dbReference type="SUPFAM" id="SSF54060">
    <property type="entry name" value="His-Me finger endonucleases"/>
    <property type="match status" value="1"/>
</dbReference>
<organism evidence="2 3">
    <name type="scientific">Yersinia phage fPS-9</name>
    <dbReference type="NCBI Taxonomy" id="2052746"/>
    <lineage>
        <taxon>Viruses</taxon>
        <taxon>Duplodnaviria</taxon>
        <taxon>Heunggongvirae</taxon>
        <taxon>Uroviricota</taxon>
        <taxon>Caudoviricetes</taxon>
        <taxon>Autographivirales</taxon>
        <taxon>Autotranscriptaviridae</taxon>
        <taxon>Studiervirinae</taxon>
        <taxon>Helsettvirus</taxon>
        <taxon>Helsettvirus fPS9</taxon>
    </lineage>
</organism>
<feature type="domain" description="HNH nuclease" evidence="1">
    <location>
        <begin position="28"/>
        <end position="70"/>
    </location>
</feature>
<dbReference type="GeneID" id="54989536"/>
<dbReference type="KEGG" id="vg:54989536"/>
<dbReference type="InterPro" id="IPR003615">
    <property type="entry name" value="HNH_nuc"/>
</dbReference>
<name>A0A2C9D025_9CAUD</name>
<sequence>MSACVIWSGAKLDGGYGITRYEGRTQTAHRVAYKKVNGDIPKGMVIMHLCDNPSCVNPEHLKLGTQAQNRQDCVSKGRANVSLGEAHYNSKLTAALVLEIRSSTLNNTELAELYGIARRTVSDARRGKTWRSI</sequence>
<dbReference type="EMBL" id="LT960606">
    <property type="protein sequence ID" value="SOL37525.1"/>
    <property type="molecule type" value="Genomic_DNA"/>
</dbReference>
<keyword evidence="3" id="KW-1185">Reference proteome</keyword>
<dbReference type="Gene3D" id="3.90.75.10">
    <property type="entry name" value="Homing Intron 3 (I-ppo) Encoded Endonuclease, Chain A"/>
    <property type="match status" value="1"/>
</dbReference>
<dbReference type="GO" id="GO:0004519">
    <property type="term" value="F:endonuclease activity"/>
    <property type="evidence" value="ECO:0007669"/>
    <property type="project" value="InterPro"/>
</dbReference>
<accession>A0A2C9D025</accession>
<reference evidence="3" key="1">
    <citation type="submission" date="2017-10" db="EMBL/GenBank/DDBJ databases">
        <authorList>
            <person name="Skurnik M."/>
        </authorList>
    </citation>
    <scope>NUCLEOTIDE SEQUENCE [LARGE SCALE GENOMIC DNA]</scope>
</reference>
<proteinExistence type="predicted"/>
<dbReference type="Proteomes" id="UP000240303">
    <property type="component" value="Segment"/>
</dbReference>
<evidence type="ECO:0000313" key="3">
    <source>
        <dbReference type="Proteomes" id="UP000240303"/>
    </source>
</evidence>
<gene>
    <name evidence="2" type="primary">g029</name>
</gene>
<dbReference type="InterPro" id="IPR044925">
    <property type="entry name" value="His-Me_finger_sf"/>
</dbReference>
<dbReference type="RefSeq" id="YP_009799057.1">
    <property type="nucleotide sequence ID" value="NC_047934.1"/>
</dbReference>
<dbReference type="InterPro" id="IPR044930">
    <property type="entry name" value="Homing_endonuclease_His-Me"/>
</dbReference>